<keyword evidence="7 10" id="KW-0675">Receptor</keyword>
<dbReference type="Pfam" id="PF00057">
    <property type="entry name" value="Ldl_recept_a"/>
    <property type="match status" value="2"/>
</dbReference>
<feature type="disulfide bond" evidence="9">
    <location>
        <begin position="110"/>
        <end position="128"/>
    </location>
</feature>
<dbReference type="GO" id="GO:0043235">
    <property type="term" value="C:receptor complex"/>
    <property type="evidence" value="ECO:0007669"/>
    <property type="project" value="TreeGrafter"/>
</dbReference>
<evidence type="ECO:0000313" key="11">
    <source>
        <dbReference type="Proteomes" id="UP000031668"/>
    </source>
</evidence>
<organism evidence="10 11">
    <name type="scientific">Thelohanellus kitauei</name>
    <name type="common">Myxosporean</name>
    <dbReference type="NCBI Taxonomy" id="669202"/>
    <lineage>
        <taxon>Eukaryota</taxon>
        <taxon>Metazoa</taxon>
        <taxon>Cnidaria</taxon>
        <taxon>Myxozoa</taxon>
        <taxon>Myxosporea</taxon>
        <taxon>Bivalvulida</taxon>
        <taxon>Platysporina</taxon>
        <taxon>Myxobolidae</taxon>
        <taxon>Thelohanellus</taxon>
    </lineage>
</organism>
<accession>A0A0C2NK52</accession>
<evidence type="ECO:0000256" key="6">
    <source>
        <dbReference type="ARBA" id="ARBA00023157"/>
    </source>
</evidence>
<dbReference type="Gene3D" id="4.10.400.10">
    <property type="entry name" value="Low-density Lipoprotein Receptor"/>
    <property type="match status" value="3"/>
</dbReference>
<dbReference type="PANTHER" id="PTHR22722:SF14">
    <property type="entry name" value="MEGALIN, ISOFORM A"/>
    <property type="match status" value="1"/>
</dbReference>
<comment type="caution">
    <text evidence="10">The sequence shown here is derived from an EMBL/GenBank/DDBJ whole genome shotgun (WGS) entry which is preliminary data.</text>
</comment>
<keyword evidence="10" id="KW-0449">Lipoprotein</keyword>
<comment type="caution">
    <text evidence="9">Lacks conserved residue(s) required for the propagation of feature annotation.</text>
</comment>
<dbReference type="PROSITE" id="PS01209">
    <property type="entry name" value="LDLRA_1"/>
    <property type="match status" value="2"/>
</dbReference>
<dbReference type="SUPFAM" id="SSF57424">
    <property type="entry name" value="LDL receptor-like module"/>
    <property type="match status" value="3"/>
</dbReference>
<dbReference type="OMA" id="NECISLD"/>
<evidence type="ECO:0000256" key="7">
    <source>
        <dbReference type="ARBA" id="ARBA00023170"/>
    </source>
</evidence>
<dbReference type="EMBL" id="JWZT01000433">
    <property type="protein sequence ID" value="KII74417.1"/>
    <property type="molecule type" value="Genomic_DNA"/>
</dbReference>
<dbReference type="InterPro" id="IPR023415">
    <property type="entry name" value="LDLR_class-A_CS"/>
</dbReference>
<dbReference type="InterPro" id="IPR002172">
    <property type="entry name" value="LDrepeatLR_classA_rpt"/>
</dbReference>
<evidence type="ECO:0000313" key="10">
    <source>
        <dbReference type="EMBL" id="KII74417.1"/>
    </source>
</evidence>
<keyword evidence="5" id="KW-0472">Membrane</keyword>
<dbReference type="InterPro" id="IPR036055">
    <property type="entry name" value="LDL_receptor-like_sf"/>
</dbReference>
<dbReference type="CDD" id="cd00112">
    <property type="entry name" value="LDLa"/>
    <property type="match status" value="2"/>
</dbReference>
<keyword evidence="4" id="KW-1133">Transmembrane helix</keyword>
<protein>
    <submittedName>
        <fullName evidence="10">Low-density lipoprotein receptor-related protein 1B</fullName>
    </submittedName>
</protein>
<dbReference type="GO" id="GO:0016324">
    <property type="term" value="C:apical plasma membrane"/>
    <property type="evidence" value="ECO:0007669"/>
    <property type="project" value="TreeGrafter"/>
</dbReference>
<evidence type="ECO:0000256" key="4">
    <source>
        <dbReference type="ARBA" id="ARBA00022989"/>
    </source>
</evidence>
<keyword evidence="3" id="KW-0677">Repeat</keyword>
<name>A0A0C2NK52_THEKT</name>
<comment type="subcellular location">
    <subcellularLocation>
        <location evidence="1">Membrane</location>
        <topology evidence="1">Single-pass membrane protein</topology>
    </subcellularLocation>
</comment>
<proteinExistence type="predicted"/>
<sequence length="140" mass="15905">MEKRTVLMDQMKQIVLKNEFLCFSTNECISLDKICNENIDCPDSIDEIDCIKGFQLFYYEKSKCGNGTFECFNQKCIDINKVCDGNNDCGDSSDEEDCKAHKCRNYGAFCDDGQCILASQICDDVFDCKDFSDESACTNF</sequence>
<keyword evidence="6 9" id="KW-1015">Disulfide bond</keyword>
<reference evidence="10 11" key="1">
    <citation type="journal article" date="2014" name="Genome Biol. Evol.">
        <title>The genome of the myxosporean Thelohanellus kitauei shows adaptations to nutrient acquisition within its fish host.</title>
        <authorList>
            <person name="Yang Y."/>
            <person name="Xiong J."/>
            <person name="Zhou Z."/>
            <person name="Huo F."/>
            <person name="Miao W."/>
            <person name="Ran C."/>
            <person name="Liu Y."/>
            <person name="Zhang J."/>
            <person name="Feng J."/>
            <person name="Wang M."/>
            <person name="Wang M."/>
            <person name="Wang L."/>
            <person name="Yao B."/>
        </authorList>
    </citation>
    <scope>NUCLEOTIDE SEQUENCE [LARGE SCALE GENOMIC DNA]</scope>
    <source>
        <strain evidence="10">Wuqing</strain>
    </source>
</reference>
<dbReference type="SMART" id="SM00192">
    <property type="entry name" value="LDLa"/>
    <property type="match status" value="3"/>
</dbReference>
<dbReference type="PANTHER" id="PTHR22722">
    <property type="entry name" value="LOW-DENSITY LIPOPROTEIN RECEPTOR-RELATED PROTEIN 2-RELATED"/>
    <property type="match status" value="1"/>
</dbReference>
<feature type="disulfide bond" evidence="9">
    <location>
        <begin position="71"/>
        <end position="89"/>
    </location>
</feature>
<evidence type="ECO:0000256" key="9">
    <source>
        <dbReference type="PROSITE-ProRule" id="PRU00124"/>
    </source>
</evidence>
<keyword evidence="8" id="KW-0325">Glycoprotein</keyword>
<feature type="disulfide bond" evidence="9">
    <location>
        <begin position="83"/>
        <end position="98"/>
    </location>
</feature>
<feature type="disulfide bond" evidence="9">
    <location>
        <begin position="35"/>
        <end position="50"/>
    </location>
</feature>
<feature type="disulfide bond" evidence="9">
    <location>
        <begin position="103"/>
        <end position="115"/>
    </location>
</feature>
<dbReference type="GO" id="GO:0042562">
    <property type="term" value="F:hormone binding"/>
    <property type="evidence" value="ECO:0007669"/>
    <property type="project" value="TreeGrafter"/>
</dbReference>
<evidence type="ECO:0000256" key="1">
    <source>
        <dbReference type="ARBA" id="ARBA00004167"/>
    </source>
</evidence>
<gene>
    <name evidence="10" type="ORF">RF11_07785</name>
</gene>
<dbReference type="AlphaFoldDB" id="A0A0C2NK52"/>
<dbReference type="Proteomes" id="UP000031668">
    <property type="component" value="Unassembled WGS sequence"/>
</dbReference>
<feature type="disulfide bond" evidence="9">
    <location>
        <begin position="122"/>
        <end position="137"/>
    </location>
</feature>
<evidence type="ECO:0000256" key="3">
    <source>
        <dbReference type="ARBA" id="ARBA00022737"/>
    </source>
</evidence>
<evidence type="ECO:0000256" key="8">
    <source>
        <dbReference type="ARBA" id="ARBA00023180"/>
    </source>
</evidence>
<dbReference type="OrthoDB" id="10063075at2759"/>
<evidence type="ECO:0000256" key="2">
    <source>
        <dbReference type="ARBA" id="ARBA00022692"/>
    </source>
</evidence>
<dbReference type="PRINTS" id="PR00261">
    <property type="entry name" value="LDLRECEPTOR"/>
</dbReference>
<evidence type="ECO:0000256" key="5">
    <source>
        <dbReference type="ARBA" id="ARBA00023136"/>
    </source>
</evidence>
<keyword evidence="11" id="KW-1185">Reference proteome</keyword>
<dbReference type="InterPro" id="IPR051221">
    <property type="entry name" value="LDLR-related"/>
</dbReference>
<dbReference type="GO" id="GO:0006898">
    <property type="term" value="P:receptor-mediated endocytosis"/>
    <property type="evidence" value="ECO:0007669"/>
    <property type="project" value="TreeGrafter"/>
</dbReference>
<dbReference type="PROSITE" id="PS50068">
    <property type="entry name" value="LDLRA_2"/>
    <property type="match status" value="3"/>
</dbReference>
<keyword evidence="2" id="KW-0812">Transmembrane</keyword>
<feature type="disulfide bond" evidence="9">
    <location>
        <begin position="64"/>
        <end position="76"/>
    </location>
</feature>